<dbReference type="Proteomes" id="UP001151760">
    <property type="component" value="Unassembled WGS sequence"/>
</dbReference>
<feature type="region of interest" description="Disordered" evidence="1">
    <location>
        <begin position="349"/>
        <end position="395"/>
    </location>
</feature>
<proteinExistence type="predicted"/>
<reference evidence="2" key="1">
    <citation type="journal article" date="2022" name="Int. J. Mol. Sci.">
        <title>Draft Genome of Tanacetum Coccineum: Genomic Comparison of Closely Related Tanacetum-Family Plants.</title>
        <authorList>
            <person name="Yamashiro T."/>
            <person name="Shiraishi A."/>
            <person name="Nakayama K."/>
            <person name="Satake H."/>
        </authorList>
    </citation>
    <scope>NUCLEOTIDE SEQUENCE</scope>
</reference>
<dbReference type="GO" id="GO:0003964">
    <property type="term" value="F:RNA-directed DNA polymerase activity"/>
    <property type="evidence" value="ECO:0007669"/>
    <property type="project" value="UniProtKB-KW"/>
</dbReference>
<sequence length="756" mass="84058">MADQRTMAELLRAPTEGYAEAIVVPPIPAEHFELKHSLLTLITSTMKYKDVTDSSIKLMLFPFSIDGPAWIWLDKEPPRSILTWDDLMWDHFNDLLRACPHYGFTELHQLDTFYNSLNPTDQDSLNSAAGGNLLEKSTQDALKIIENKSKVRTSRNKPVVAKVSTNTTTSSLSPDVATLIDVVKALLLKHTTPPASVKAVEESCVTCGGPHPYHQCPATEGNAFPRYQDNIQAYVSAAAVNYNQGNVGHRPPGVAHHVRPPGFSPVQNNQNRGNNYNPGNLTYRAPFQPTQAAPFNDLANYMQFQMNKPSGSGTLLGNTVINPKGDLKAITTRSGVYYNGPLIPPLMVEKEPEVTKDPVQPSIEKVQPPDVQTQAPTSEPVNAPKPKPNLPYPSRLNKQKLRERDDHQMMKFIQIFRSLHFNLSFSDALLYMPKFASIFKNFLSNKEKLFELANTPVNESCSVVILKKLPKKLGDPGKFLIPCNFPEIDECLALADLGASINLMPLSIWIKLSLLELTPTQMILELADRSTTRPTGIAEDVFVKVGKFYFPADFVVVDHVVDPRVPLILGRPFLRTSRALIDVYGEELTLRVGDEAITFKVVFSRSVRISNNSESGNPTPISEPIIAQSSPSLTPFEGGDFILEEIKTYLASDSVPPGIDVAKIDLEGDIRLIEEMLNHVPYSPFLLKDLKGEELKSVESSVDETSVLELKDLPSHLEYEFLEGNNKLPIIIAKNLKDEEKERLIKVLKSHKQAIA</sequence>
<keyword evidence="3" id="KW-1185">Reference proteome</keyword>
<feature type="compositionally biased region" description="Polar residues" evidence="1">
    <location>
        <begin position="370"/>
        <end position="380"/>
    </location>
</feature>
<organism evidence="2 3">
    <name type="scientific">Tanacetum coccineum</name>
    <dbReference type="NCBI Taxonomy" id="301880"/>
    <lineage>
        <taxon>Eukaryota</taxon>
        <taxon>Viridiplantae</taxon>
        <taxon>Streptophyta</taxon>
        <taxon>Embryophyta</taxon>
        <taxon>Tracheophyta</taxon>
        <taxon>Spermatophyta</taxon>
        <taxon>Magnoliopsida</taxon>
        <taxon>eudicotyledons</taxon>
        <taxon>Gunneridae</taxon>
        <taxon>Pentapetalae</taxon>
        <taxon>asterids</taxon>
        <taxon>campanulids</taxon>
        <taxon>Asterales</taxon>
        <taxon>Asteraceae</taxon>
        <taxon>Asteroideae</taxon>
        <taxon>Anthemideae</taxon>
        <taxon>Anthemidinae</taxon>
        <taxon>Tanacetum</taxon>
    </lineage>
</organism>
<comment type="caution">
    <text evidence="2">The sequence shown here is derived from an EMBL/GenBank/DDBJ whole genome shotgun (WGS) entry which is preliminary data.</text>
</comment>
<keyword evidence="2" id="KW-0695">RNA-directed DNA polymerase</keyword>
<evidence type="ECO:0000313" key="2">
    <source>
        <dbReference type="EMBL" id="GJS78268.1"/>
    </source>
</evidence>
<dbReference type="Gene3D" id="2.40.70.10">
    <property type="entry name" value="Acid Proteases"/>
    <property type="match status" value="1"/>
</dbReference>
<reference evidence="2" key="2">
    <citation type="submission" date="2022-01" db="EMBL/GenBank/DDBJ databases">
        <authorList>
            <person name="Yamashiro T."/>
            <person name="Shiraishi A."/>
            <person name="Satake H."/>
            <person name="Nakayama K."/>
        </authorList>
    </citation>
    <scope>NUCLEOTIDE SEQUENCE</scope>
</reference>
<protein>
    <submittedName>
        <fullName evidence="2">Reverse transcriptase domain-containing protein</fullName>
    </submittedName>
</protein>
<evidence type="ECO:0000256" key="1">
    <source>
        <dbReference type="SAM" id="MobiDB-lite"/>
    </source>
</evidence>
<dbReference type="InterPro" id="IPR021109">
    <property type="entry name" value="Peptidase_aspartic_dom_sf"/>
</dbReference>
<dbReference type="PANTHER" id="PTHR33067">
    <property type="entry name" value="RNA-DIRECTED DNA POLYMERASE-RELATED"/>
    <property type="match status" value="1"/>
</dbReference>
<dbReference type="PANTHER" id="PTHR33067:SF35">
    <property type="entry name" value="ASPARTIC PEPTIDASE DDI1-TYPE DOMAIN-CONTAINING PROTEIN"/>
    <property type="match status" value="1"/>
</dbReference>
<dbReference type="EMBL" id="BQNB010010512">
    <property type="protein sequence ID" value="GJS78268.1"/>
    <property type="molecule type" value="Genomic_DNA"/>
</dbReference>
<evidence type="ECO:0000313" key="3">
    <source>
        <dbReference type="Proteomes" id="UP001151760"/>
    </source>
</evidence>
<keyword evidence="2" id="KW-0808">Transferase</keyword>
<accession>A0ABQ4YKD5</accession>
<dbReference type="CDD" id="cd00303">
    <property type="entry name" value="retropepsin_like"/>
    <property type="match status" value="1"/>
</dbReference>
<name>A0ABQ4YKD5_9ASTR</name>
<gene>
    <name evidence="2" type="ORF">Tco_0728149</name>
</gene>
<keyword evidence="2" id="KW-0548">Nucleotidyltransferase</keyword>